<evidence type="ECO:0000313" key="1">
    <source>
        <dbReference type="EMBL" id="TNN57207.1"/>
    </source>
</evidence>
<accession>A0A4Z2GUC1</accession>
<organism evidence="1 2">
    <name type="scientific">Liparis tanakae</name>
    <name type="common">Tanaka's snailfish</name>
    <dbReference type="NCBI Taxonomy" id="230148"/>
    <lineage>
        <taxon>Eukaryota</taxon>
        <taxon>Metazoa</taxon>
        <taxon>Chordata</taxon>
        <taxon>Craniata</taxon>
        <taxon>Vertebrata</taxon>
        <taxon>Euteleostomi</taxon>
        <taxon>Actinopterygii</taxon>
        <taxon>Neopterygii</taxon>
        <taxon>Teleostei</taxon>
        <taxon>Neoteleostei</taxon>
        <taxon>Acanthomorphata</taxon>
        <taxon>Eupercaria</taxon>
        <taxon>Perciformes</taxon>
        <taxon>Cottioidei</taxon>
        <taxon>Cottales</taxon>
        <taxon>Liparidae</taxon>
        <taxon>Liparis</taxon>
    </lineage>
</organism>
<dbReference type="AlphaFoldDB" id="A0A4Z2GUC1"/>
<comment type="caution">
    <text evidence="1">The sequence shown here is derived from an EMBL/GenBank/DDBJ whole genome shotgun (WGS) entry which is preliminary data.</text>
</comment>
<name>A0A4Z2GUC1_9TELE</name>
<gene>
    <name evidence="1" type="ORF">EYF80_032541</name>
</gene>
<proteinExistence type="predicted"/>
<dbReference type="Proteomes" id="UP000314294">
    <property type="component" value="Unassembled WGS sequence"/>
</dbReference>
<keyword evidence="2" id="KW-1185">Reference proteome</keyword>
<reference evidence="1 2" key="1">
    <citation type="submission" date="2019-03" db="EMBL/GenBank/DDBJ databases">
        <title>First draft genome of Liparis tanakae, snailfish: a comprehensive survey of snailfish specific genes.</title>
        <authorList>
            <person name="Kim W."/>
            <person name="Song I."/>
            <person name="Jeong J.-H."/>
            <person name="Kim D."/>
            <person name="Kim S."/>
            <person name="Ryu S."/>
            <person name="Song J.Y."/>
            <person name="Lee S.K."/>
        </authorList>
    </citation>
    <scope>NUCLEOTIDE SEQUENCE [LARGE SCALE GENOMIC DNA]</scope>
    <source>
        <tissue evidence="1">Muscle</tissue>
    </source>
</reference>
<dbReference type="EMBL" id="SRLO01000410">
    <property type="protein sequence ID" value="TNN57207.1"/>
    <property type="molecule type" value="Genomic_DNA"/>
</dbReference>
<protein>
    <submittedName>
        <fullName evidence="1">Uncharacterized protein</fullName>
    </submittedName>
</protein>
<evidence type="ECO:0000313" key="2">
    <source>
        <dbReference type="Proteomes" id="UP000314294"/>
    </source>
</evidence>
<sequence>MYALELKRQHVRAEYTRLQAVRGGVAHLVADQHMDARGTLFEDLIDLPGLGRFVKHLYPSGTGKLVGVLKPGDGELAVTYVEDAIPGPVPAPALELLVLGVLKSSVHYECSSGLAEQASAVPHAVRPGAELLADARQTGIEVLHQSGLDHLVRERQLQSPRHGGD</sequence>